<organism evidence="2 3">
    <name type="scientific">Vibrio barjaei</name>
    <dbReference type="NCBI Taxonomy" id="1676683"/>
    <lineage>
        <taxon>Bacteria</taxon>
        <taxon>Pseudomonadati</taxon>
        <taxon>Pseudomonadota</taxon>
        <taxon>Gammaproteobacteria</taxon>
        <taxon>Vibrionales</taxon>
        <taxon>Vibrionaceae</taxon>
        <taxon>Vibrio</taxon>
    </lineage>
</organism>
<reference evidence="2 3" key="1">
    <citation type="submission" date="2024-10" db="EMBL/GenBank/DDBJ databases">
        <authorList>
            <person name="Yibar A."/>
            <person name="Saticioglu I.B."/>
            <person name="Duman M."/>
            <person name="Ajmi N."/>
            <person name="Gurler F."/>
            <person name="Ay H."/>
            <person name="Onuk E."/>
            <person name="Guler S."/>
            <person name="Romalde J.L."/>
        </authorList>
    </citation>
    <scope>NUCLEOTIDE SEQUENCE [LARGE SCALE GENOMIC DNA]</scope>
    <source>
        <strain evidence="2 3">1-TCBS-B</strain>
    </source>
</reference>
<dbReference type="PROSITE" id="PS50164">
    <property type="entry name" value="GIY_YIG"/>
    <property type="match status" value="1"/>
</dbReference>
<evidence type="ECO:0000259" key="1">
    <source>
        <dbReference type="PROSITE" id="PS50164"/>
    </source>
</evidence>
<evidence type="ECO:0000313" key="2">
    <source>
        <dbReference type="EMBL" id="MFH0261368.1"/>
    </source>
</evidence>
<sequence length="149" mass="16870">MATLEEIDSLVSCYCANYRRVDLPQIQRSEIYSLSSDNNKHKDAKLFWPETWPNCNERGVYAIFSDSEVLYIGKASLQDLGYRLSSYFVYSSDRKSAVPKAGHSWSKPPTSIVTWAVPKEMFFEASALEEFLISKLKGQLPDNVVGVTT</sequence>
<dbReference type="SUPFAM" id="SSF82771">
    <property type="entry name" value="GIY-YIG endonuclease"/>
    <property type="match status" value="1"/>
</dbReference>
<dbReference type="Gene3D" id="3.40.1440.10">
    <property type="entry name" value="GIY-YIG endonuclease"/>
    <property type="match status" value="1"/>
</dbReference>
<dbReference type="RefSeq" id="WP_394629260.1">
    <property type="nucleotide sequence ID" value="NZ_JBIHSF010000008.1"/>
</dbReference>
<protein>
    <recommendedName>
        <fullName evidence="1">GIY-YIG domain-containing protein</fullName>
    </recommendedName>
</protein>
<dbReference type="EMBL" id="JBIHSF010000008">
    <property type="protein sequence ID" value="MFH0261368.1"/>
    <property type="molecule type" value="Genomic_DNA"/>
</dbReference>
<comment type="caution">
    <text evidence="2">The sequence shown here is derived from an EMBL/GenBank/DDBJ whole genome shotgun (WGS) entry which is preliminary data.</text>
</comment>
<name>A0ABW7IIC2_9VIBR</name>
<gene>
    <name evidence="2" type="ORF">ACGRH2_13255</name>
</gene>
<dbReference type="InterPro" id="IPR035901">
    <property type="entry name" value="GIY-YIG_endonuc_sf"/>
</dbReference>
<feature type="domain" description="GIY-YIG" evidence="1">
    <location>
        <begin position="56"/>
        <end position="144"/>
    </location>
</feature>
<proteinExistence type="predicted"/>
<accession>A0ABW7IIC2</accession>
<keyword evidence="3" id="KW-1185">Reference proteome</keyword>
<dbReference type="Proteomes" id="UP001607125">
    <property type="component" value="Unassembled WGS sequence"/>
</dbReference>
<evidence type="ECO:0000313" key="3">
    <source>
        <dbReference type="Proteomes" id="UP001607125"/>
    </source>
</evidence>
<dbReference type="InterPro" id="IPR000305">
    <property type="entry name" value="GIY-YIG_endonuc"/>
</dbReference>